<dbReference type="Proteomes" id="UP000318307">
    <property type="component" value="Unassembled WGS sequence"/>
</dbReference>
<gene>
    <name evidence="1" type="ORF">LZ24_00089</name>
</gene>
<name>A0A562S794_9BACT</name>
<proteinExistence type="predicted"/>
<accession>A0A562S794</accession>
<dbReference type="AlphaFoldDB" id="A0A562S794"/>
<sequence>MQENAENPEILPFFLLTPDEGTLCENSDKRRKYADEATKGFCLA</sequence>
<evidence type="ECO:0000313" key="1">
    <source>
        <dbReference type="EMBL" id="TWI77289.1"/>
    </source>
</evidence>
<protein>
    <submittedName>
        <fullName evidence="1">Uncharacterized protein</fullName>
    </submittedName>
</protein>
<organism evidence="1 2">
    <name type="scientific">Desulfobotulus alkaliphilus</name>
    <dbReference type="NCBI Taxonomy" id="622671"/>
    <lineage>
        <taxon>Bacteria</taxon>
        <taxon>Pseudomonadati</taxon>
        <taxon>Thermodesulfobacteriota</taxon>
        <taxon>Desulfobacteria</taxon>
        <taxon>Desulfobacterales</taxon>
        <taxon>Desulfobacteraceae</taxon>
        <taxon>Desulfobotulus</taxon>
    </lineage>
</organism>
<keyword evidence="2" id="KW-1185">Reference proteome</keyword>
<reference evidence="1 2" key="1">
    <citation type="submission" date="2019-07" db="EMBL/GenBank/DDBJ databases">
        <title>Genome sequencing of 100 strains of the haloalkaliphilic chemolithoautotrophic sulfur-oxidizing bacterium Thioalkalivibrio.</title>
        <authorList>
            <person name="Muyzer G."/>
        </authorList>
    </citation>
    <scope>NUCLEOTIDE SEQUENCE [LARGE SCALE GENOMIC DNA]</scope>
    <source>
        <strain evidence="1 2">ASO4-4</strain>
    </source>
</reference>
<comment type="caution">
    <text evidence="1">The sequence shown here is derived from an EMBL/GenBank/DDBJ whole genome shotgun (WGS) entry which is preliminary data.</text>
</comment>
<dbReference type="EMBL" id="VLLC01000001">
    <property type="protein sequence ID" value="TWI77289.1"/>
    <property type="molecule type" value="Genomic_DNA"/>
</dbReference>
<evidence type="ECO:0000313" key="2">
    <source>
        <dbReference type="Proteomes" id="UP000318307"/>
    </source>
</evidence>